<name>A0A0P1GXW2_9RHOB</name>
<dbReference type="SMART" id="SM00710">
    <property type="entry name" value="PbH1"/>
    <property type="match status" value="8"/>
</dbReference>
<dbReference type="PANTHER" id="PTHR38340">
    <property type="entry name" value="S-LAYER PROTEIN"/>
    <property type="match status" value="1"/>
</dbReference>
<dbReference type="PROSITE" id="PS51828">
    <property type="entry name" value="PTX_2"/>
    <property type="match status" value="1"/>
</dbReference>
<dbReference type="RefSeq" id="WP_058248496.1">
    <property type="nucleotide sequence ID" value="NZ_CYSE01000005.1"/>
</dbReference>
<dbReference type="Pfam" id="PF00353">
    <property type="entry name" value="HemolysinCabind"/>
    <property type="match status" value="7"/>
</dbReference>
<dbReference type="PROSITE" id="PS00330">
    <property type="entry name" value="HEMOLYSIN_CALCIUM"/>
    <property type="match status" value="10"/>
</dbReference>
<dbReference type="InterPro" id="IPR013320">
    <property type="entry name" value="ConA-like_dom_sf"/>
</dbReference>
<dbReference type="InterPro" id="IPR011050">
    <property type="entry name" value="Pectin_lyase_fold/virulence"/>
</dbReference>
<feature type="domain" description="Pentraxin (PTX)" evidence="7">
    <location>
        <begin position="865"/>
        <end position="1074"/>
    </location>
</feature>
<dbReference type="STRING" id="441103.TRN7648_03028"/>
<dbReference type="Pfam" id="PF13385">
    <property type="entry name" value="Laminin_G_3"/>
    <property type="match status" value="1"/>
</dbReference>
<feature type="region of interest" description="Disordered" evidence="6">
    <location>
        <begin position="1634"/>
        <end position="1655"/>
    </location>
</feature>
<evidence type="ECO:0000256" key="3">
    <source>
        <dbReference type="ARBA" id="ARBA00009490"/>
    </source>
</evidence>
<keyword evidence="5" id="KW-0677">Repeat</keyword>
<dbReference type="InterPro" id="IPR012334">
    <property type="entry name" value="Pectin_lyas_fold"/>
</dbReference>
<keyword evidence="4" id="KW-0964">Secreted</keyword>
<evidence type="ECO:0000256" key="1">
    <source>
        <dbReference type="ARBA" id="ARBA00001913"/>
    </source>
</evidence>
<dbReference type="InterPro" id="IPR006026">
    <property type="entry name" value="Peptidase_Metallo"/>
</dbReference>
<feature type="region of interest" description="Disordered" evidence="6">
    <location>
        <begin position="1781"/>
        <end position="1803"/>
    </location>
</feature>
<dbReference type="GO" id="GO:0008270">
    <property type="term" value="F:zinc ion binding"/>
    <property type="evidence" value="ECO:0007669"/>
    <property type="project" value="InterPro"/>
</dbReference>
<dbReference type="InterPro" id="IPR001343">
    <property type="entry name" value="Hemolysn_Ca-bd"/>
</dbReference>
<dbReference type="SUPFAM" id="SSF51126">
    <property type="entry name" value="Pectin lyase-like"/>
    <property type="match status" value="1"/>
</dbReference>
<dbReference type="PRINTS" id="PR00895">
    <property type="entry name" value="PENTAXIN"/>
</dbReference>
<dbReference type="InterPro" id="IPR024079">
    <property type="entry name" value="MetalloPept_cat_dom_sf"/>
</dbReference>
<dbReference type="SUPFAM" id="SSF51120">
    <property type="entry name" value="beta-Roll"/>
    <property type="match status" value="5"/>
</dbReference>
<dbReference type="SMART" id="SM00235">
    <property type="entry name" value="ZnMc"/>
    <property type="match status" value="1"/>
</dbReference>
<dbReference type="Proteomes" id="UP000054935">
    <property type="component" value="Unassembled WGS sequence"/>
</dbReference>
<dbReference type="InterPro" id="IPR013858">
    <property type="entry name" value="Peptidase_M10B_C"/>
</dbReference>
<dbReference type="Gene3D" id="2.160.20.10">
    <property type="entry name" value="Single-stranded right-handed beta-helix, Pectin lyase-like"/>
    <property type="match status" value="1"/>
</dbReference>
<dbReference type="Gene3D" id="2.60.120.260">
    <property type="entry name" value="Galactose-binding domain-like"/>
    <property type="match status" value="2"/>
</dbReference>
<dbReference type="InterPro" id="IPR018511">
    <property type="entry name" value="Hemolysin-typ_Ca-bd_CS"/>
</dbReference>
<dbReference type="Gene3D" id="2.60.120.200">
    <property type="match status" value="2"/>
</dbReference>
<keyword evidence="8" id="KW-0378">Hydrolase</keyword>
<dbReference type="SUPFAM" id="SSF49785">
    <property type="entry name" value="Galactose-binding domain-like"/>
    <property type="match status" value="2"/>
</dbReference>
<comment type="subcellular location">
    <subcellularLocation>
        <location evidence="2">Secreted</location>
    </subcellularLocation>
</comment>
<evidence type="ECO:0000256" key="5">
    <source>
        <dbReference type="ARBA" id="ARBA00022737"/>
    </source>
</evidence>
<dbReference type="PRINTS" id="PR00313">
    <property type="entry name" value="CABNDNGRPT"/>
</dbReference>
<evidence type="ECO:0000256" key="6">
    <source>
        <dbReference type="SAM" id="MobiDB-lite"/>
    </source>
</evidence>
<evidence type="ECO:0000313" key="9">
    <source>
        <dbReference type="Proteomes" id="UP000054935"/>
    </source>
</evidence>
<dbReference type="Pfam" id="PF00354">
    <property type="entry name" value="Pentaxin"/>
    <property type="match status" value="1"/>
</dbReference>
<dbReference type="Gene3D" id="3.40.390.10">
    <property type="entry name" value="Collagenase (Catalytic Domain)"/>
    <property type="match status" value="1"/>
</dbReference>
<dbReference type="GO" id="GO:0008237">
    <property type="term" value="F:metallopeptidase activity"/>
    <property type="evidence" value="ECO:0007669"/>
    <property type="project" value="InterPro"/>
</dbReference>
<reference evidence="8 9" key="1">
    <citation type="submission" date="2015-09" db="EMBL/GenBank/DDBJ databases">
        <authorList>
            <consortium name="Swine Surveillance"/>
        </authorList>
    </citation>
    <scope>NUCLEOTIDE SEQUENCE [LARGE SCALE GENOMIC DNA]</scope>
    <source>
        <strain evidence="8 9">CECT 7648</strain>
    </source>
</reference>
<dbReference type="InterPro" id="IPR011049">
    <property type="entry name" value="Serralysin-like_metalloprot_C"/>
</dbReference>
<sequence length="2095" mass="216159">MTVYYIGTHGSDSNAGTQDSPLASIAAIANQLQPGDTVYYLSGTYQNATYGAVDATGAREIWKDSSDTIFKLNNVHGTADAPITIAPAPGAQVTLQYDGNGAVVLRGSSHIVVQGFDIEGPGASFASDADAMAAAAEAQWTYRIPDGQGGFTYHERIDETTTQTDDLADISGLDTEKPLLWNAPAISLPNGSHDITIQGNTIHHSAAHAVSGHGGNDRITVSGNTIFENNHYTSNGTHAISFKGAEDVAGGDHQITITGNHLYDNYNLLISWVASKTKVTMHIDEGKGIHLQDLTAEGGWSGEVLVANNLVERSGNAAITSNNAQGLRVLFNTLIDAGYVNRLIALNGEAGSVYQGYFSGQFKGVSIAPEDLADMVGHVGVAAGGIRIGGTETDRLEIINNLISNGDSTLWAVDAAASATSATTTMAGNIAAGTRGVLLRSGDEALAQGVRLMDDAGFVDAASGDYRLTPDSPAHEAAIVTPETTQIAYDMDGVQRAPAGWDVGAFEAVAITAGTDYTLDPSSPEAGLAGTNADNGKPIWSATETAAHMVRGWGTWADHAADLSDGITITYSFDSAYFNDTGEAFDPANQAHVREILAYFAELANIQFVEVTSADLDPGERPNITYQFEIGTTNGGGWAHLPSPGGGIVNIGHVSWEDEAAPGNATWRVIMHETGHALGLEHPGEYGLSNTGYAGEADHWNDTGQYSMMSYWGADNTGGEMGDRSSALIHDLLGLHMLYGANTATRAGDTVYGFNSTAGQFYDLDANADLSFAIWDGGGIDTLDMSGAAGSIRVDLREGGFSSGAGLTNNISIAYGAQVEHAVGSVYADDLRGNGLDNDLRGGWGNDLLVGSYETALDLGRHDFTGVQINHDPLERGQYLVATDFSDLSGAGGFTLEMMAQITRIPSDSVVFASYASELRTNDLIFEGQRDGVLTVTIGNKTINTDILTRSLVDGEPHRLSLAWDRPSGALTVYVDGTPEWSGTHQAGYRIGGGGTLIFGQEQDAIGGRFDDGQLFQGTLGDIRLFDHALTSQQIAETAFDVVDGAQAGLLHNWRSDGLSAGAAPGQLADQATGAASVNLTALLGATFEVSQSSQYQDNVAAHVLDGDPSTANHTYNGGDEWLSVRFGQPLSVDFVELVNRDNSGLRLLGATVSLLDETGAAVWTSAPITDTASGDVLRLFPDAPVMAAGLRVDQDGNYLHLAEVNVFGAVPTGDFHPLVDLTAEHAAGLTVSQSSVYGGNDAAQVIDDDPASFNHTLNSGDEWLLLEFDQSVEMAIIEIVNRDSSGVRLDGATVSVLDEGGAVLWTSAPISGALSGQTVRIEPPWGLMGAAVRVAHDSNYLHIAELNVFGPSAQTQTNPSAPLPAGTDLTVVGGALAFDTTPEPLPGSDSDTLRGGEGNDTLLGGLGDDLLIGDGADLRATPEDFDLIGVSGAAEVSLSTTGFPTGSFTIEFLWQQTALVNQAYGFAFPGLSLYRYDSGVVSIMFWNASEQDWSYAAIPTTMTDGDLHRISLSYDDASGHLGIYIDGALAGSRDFTPGTRGVPADGTIRFRDEGLVGDVRLYDRALTGAEIAATWGNSLSAPDGITGLVGYWTAGNGTLESGLSGGADMTASGTTTGQGALWAISHDDALSGGSGADTLDGGQGNDTLDGGDGADLLDGGDGDDTLIGGQGDDTFVGSAGSDSVDGGAGDDHLLLSGTWASHTVRYDGGGAWTIGGAAAVAVLGVEWLSFDDQRVSAVMAGSTSASGGDDWISLSGAGQVDALGGNDLLDGSGLADRLDGGTGQDTIRAGSGSDTVHGGAGNDKLDGGHLADTLYGDDGDDTLEGGYGDDLIDGGAGYDIALYAGFGGNIAVNLNLFGAQATGGAGVDTLTGIEGLIGGDYADRFVGRTDDSWLAGGDHADTLVGLGGDDTLAGQAGHDNLNGGAGDDTLDGGEGRDVLLGAAGTDTLVGGLGDDQLRGGNGSDRLIGGLGRDVLIGGDFVAGGFPGDGALDVFVFENVAQSQRFGAGRDIIRDFEDGIDLLDLAGIDADHTVAGDQAFTLIGDAHFSGTAGELRVVNTAASTLVYGDVDGDGASDFDLFMNGLLTLGADDILL</sequence>
<dbReference type="OrthoDB" id="733404at2"/>
<keyword evidence="9" id="KW-1185">Reference proteome</keyword>
<comment type="cofactor">
    <cofactor evidence="1">
        <name>Ca(2+)</name>
        <dbReference type="ChEBI" id="CHEBI:29108"/>
    </cofactor>
</comment>
<dbReference type="GO" id="GO:0005615">
    <property type="term" value="C:extracellular space"/>
    <property type="evidence" value="ECO:0007669"/>
    <property type="project" value="InterPro"/>
</dbReference>
<dbReference type="SMART" id="SM00159">
    <property type="entry name" value="PTX"/>
    <property type="match status" value="1"/>
</dbReference>
<dbReference type="Pfam" id="PF08548">
    <property type="entry name" value="Peptidase_M10_C"/>
    <property type="match status" value="1"/>
</dbReference>
<dbReference type="InterPro" id="IPR001759">
    <property type="entry name" value="PTX_dom"/>
</dbReference>
<dbReference type="EMBL" id="CYSE01000005">
    <property type="protein sequence ID" value="CUH80524.1"/>
    <property type="molecule type" value="Genomic_DNA"/>
</dbReference>
<protein>
    <submittedName>
        <fullName evidence="8">Serralysin B</fullName>
        <ecNumber evidence="8">3.4.24.40</ecNumber>
    </submittedName>
</protein>
<comment type="similarity">
    <text evidence="3">Belongs to the peptidase M10B family.</text>
</comment>
<dbReference type="GO" id="GO:0006508">
    <property type="term" value="P:proteolysis"/>
    <property type="evidence" value="ECO:0007669"/>
    <property type="project" value="InterPro"/>
</dbReference>
<evidence type="ECO:0000256" key="4">
    <source>
        <dbReference type="ARBA" id="ARBA00022525"/>
    </source>
</evidence>
<gene>
    <name evidence="8" type="primary">prtB</name>
    <name evidence="8" type="ORF">TRN7648_03028</name>
</gene>
<evidence type="ECO:0000313" key="8">
    <source>
        <dbReference type="EMBL" id="CUH80524.1"/>
    </source>
</evidence>
<dbReference type="EC" id="3.4.24.40" evidence="8"/>
<dbReference type="InterPro" id="IPR008979">
    <property type="entry name" value="Galactose-bd-like_sf"/>
</dbReference>
<evidence type="ECO:0000259" key="7">
    <source>
        <dbReference type="PROSITE" id="PS51828"/>
    </source>
</evidence>
<proteinExistence type="inferred from homology"/>
<evidence type="ECO:0000256" key="2">
    <source>
        <dbReference type="ARBA" id="ARBA00004613"/>
    </source>
</evidence>
<dbReference type="SUPFAM" id="SSF49899">
    <property type="entry name" value="Concanavalin A-like lectins/glucanases"/>
    <property type="match status" value="2"/>
</dbReference>
<accession>A0A0P1GXW2</accession>
<dbReference type="Gene3D" id="2.150.10.10">
    <property type="entry name" value="Serralysin-like metalloprotease, C-terminal"/>
    <property type="match status" value="4"/>
</dbReference>
<organism evidence="8 9">
    <name type="scientific">Tropicibacter naphthalenivorans</name>
    <dbReference type="NCBI Taxonomy" id="441103"/>
    <lineage>
        <taxon>Bacteria</taxon>
        <taxon>Pseudomonadati</taxon>
        <taxon>Pseudomonadota</taxon>
        <taxon>Alphaproteobacteria</taxon>
        <taxon>Rhodobacterales</taxon>
        <taxon>Roseobacteraceae</taxon>
        <taxon>Tropicibacter</taxon>
    </lineage>
</organism>
<dbReference type="PANTHER" id="PTHR38340:SF1">
    <property type="entry name" value="S-LAYER PROTEIN"/>
    <property type="match status" value="1"/>
</dbReference>
<dbReference type="InterPro" id="IPR006626">
    <property type="entry name" value="PbH1"/>
</dbReference>
<dbReference type="SUPFAM" id="SSF55486">
    <property type="entry name" value="Metalloproteases ('zincins'), catalytic domain"/>
    <property type="match status" value="1"/>
</dbReference>
<dbReference type="GO" id="GO:0005509">
    <property type="term" value="F:calcium ion binding"/>
    <property type="evidence" value="ECO:0007669"/>
    <property type="project" value="InterPro"/>
</dbReference>
<dbReference type="InterPro" id="IPR050557">
    <property type="entry name" value="RTX_toxin/Mannuronan_C5-epim"/>
</dbReference>